<dbReference type="Proteomes" id="UP001162164">
    <property type="component" value="Unassembled WGS sequence"/>
</dbReference>
<evidence type="ECO:0000313" key="2">
    <source>
        <dbReference type="Proteomes" id="UP001162164"/>
    </source>
</evidence>
<keyword evidence="2" id="KW-1185">Reference proteome</keyword>
<reference evidence="1" key="1">
    <citation type="journal article" date="2023" name="Insect Mol. Biol.">
        <title>Genome sequencing provides insights into the evolution of gene families encoding plant cell wall-degrading enzymes in longhorned beetles.</title>
        <authorList>
            <person name="Shin N.R."/>
            <person name="Okamura Y."/>
            <person name="Kirsch R."/>
            <person name="Pauchet Y."/>
        </authorList>
    </citation>
    <scope>NUCLEOTIDE SEQUENCE</scope>
    <source>
        <strain evidence="1">MMC_N1</strain>
    </source>
</reference>
<organism evidence="1 2">
    <name type="scientific">Molorchus minor</name>
    <dbReference type="NCBI Taxonomy" id="1323400"/>
    <lineage>
        <taxon>Eukaryota</taxon>
        <taxon>Metazoa</taxon>
        <taxon>Ecdysozoa</taxon>
        <taxon>Arthropoda</taxon>
        <taxon>Hexapoda</taxon>
        <taxon>Insecta</taxon>
        <taxon>Pterygota</taxon>
        <taxon>Neoptera</taxon>
        <taxon>Endopterygota</taxon>
        <taxon>Coleoptera</taxon>
        <taxon>Polyphaga</taxon>
        <taxon>Cucujiformia</taxon>
        <taxon>Chrysomeloidea</taxon>
        <taxon>Cerambycidae</taxon>
        <taxon>Lamiinae</taxon>
        <taxon>Monochamini</taxon>
        <taxon>Molorchus</taxon>
    </lineage>
</organism>
<evidence type="ECO:0000313" key="1">
    <source>
        <dbReference type="EMBL" id="KAJ8981167.1"/>
    </source>
</evidence>
<accession>A0ABQ9JTZ2</accession>
<name>A0ABQ9JTZ2_9CUCU</name>
<sequence length="70" mass="7833">MGCEDKFCDERSTLATENVGVNIVQMLGINKWGFVPNESVPRKDSYHKIRMFRISTAAIGVGDTVRTTKL</sequence>
<proteinExistence type="predicted"/>
<dbReference type="EMBL" id="JAPWTJ010000199">
    <property type="protein sequence ID" value="KAJ8981167.1"/>
    <property type="molecule type" value="Genomic_DNA"/>
</dbReference>
<protein>
    <submittedName>
        <fullName evidence="1">Uncharacterized protein</fullName>
    </submittedName>
</protein>
<comment type="caution">
    <text evidence="1">The sequence shown here is derived from an EMBL/GenBank/DDBJ whole genome shotgun (WGS) entry which is preliminary data.</text>
</comment>
<gene>
    <name evidence="1" type="ORF">NQ317_017259</name>
</gene>